<dbReference type="PANTHER" id="PTHR48079:SF9">
    <property type="entry name" value="PUTATIVE-RELATED"/>
    <property type="match status" value="1"/>
</dbReference>
<feature type="domain" description="NAD-dependent epimerase/dehydratase" evidence="1">
    <location>
        <begin position="3"/>
        <end position="227"/>
    </location>
</feature>
<dbReference type="AlphaFoldDB" id="A0A698XL95"/>
<evidence type="ECO:0000313" key="3">
    <source>
        <dbReference type="Proteomes" id="UP000053095"/>
    </source>
</evidence>
<evidence type="ECO:0000259" key="1">
    <source>
        <dbReference type="Pfam" id="PF01370"/>
    </source>
</evidence>
<reference evidence="3" key="1">
    <citation type="journal article" date="2015" name="Genome Announc.">
        <title>Draft genome sequence of Talaromyces cellulolyticus strain Y-94, a source of lignocellulosic biomass-degrading enzymes.</title>
        <authorList>
            <person name="Fujii T."/>
            <person name="Koike H."/>
            <person name="Sawayama S."/>
            <person name="Yano S."/>
            <person name="Inoue H."/>
        </authorList>
    </citation>
    <scope>NUCLEOTIDE SEQUENCE [LARGE SCALE GENOMIC DNA]</scope>
    <source>
        <strain evidence="3">Y-94</strain>
    </source>
</reference>
<accession>A0A698XL95</accession>
<evidence type="ECO:0000313" key="2">
    <source>
        <dbReference type="EMBL" id="GAM33750.1"/>
    </source>
</evidence>
<dbReference type="Pfam" id="PF01370">
    <property type="entry name" value="Epimerase"/>
    <property type="match status" value="1"/>
</dbReference>
<dbReference type="CDD" id="cd05262">
    <property type="entry name" value="SDR_a7"/>
    <property type="match status" value="1"/>
</dbReference>
<dbReference type="Gene3D" id="3.40.50.720">
    <property type="entry name" value="NAD(P)-binding Rossmann-like Domain"/>
    <property type="match status" value="1"/>
</dbReference>
<sequence length="306" mass="33083">MKVFVTGATGYIGLPVVRQLLEHDHEVLGLARSDKSAQLLESIGAQAHRGTLDDYESLAQAAAASDGVIHLGFKHEQISNKPKEGVDYNSLCVDDRAAVTAMLKVMEGTNKPFVFTSGTLMMARGKLALEHDGPDMEHPVSRIRGANEAVVLDFAKKGVRAIVMRVPPFNHAKGDKYSIGMLAAKAKQFGVSAYVNDGENRWPAIHLIEEAVLFRLALEKGAAGSVYHAAAEEGVRLKDVAVALGKALQIPVVSKPLDEAQEYFGFMAFALHEDNPTSSARTRAELGWTPTHPTLLEDIEAGLFND</sequence>
<gene>
    <name evidence="2" type="ORF">TCE0_013f00879</name>
</gene>
<dbReference type="PANTHER" id="PTHR48079">
    <property type="entry name" value="PROTEIN YEEZ"/>
    <property type="match status" value="1"/>
</dbReference>
<dbReference type="GO" id="GO:0004029">
    <property type="term" value="F:aldehyde dehydrogenase (NAD+) activity"/>
    <property type="evidence" value="ECO:0007669"/>
    <property type="project" value="TreeGrafter"/>
</dbReference>
<proteinExistence type="predicted"/>
<keyword evidence="3" id="KW-1185">Reference proteome</keyword>
<dbReference type="InterPro" id="IPR036291">
    <property type="entry name" value="NAD(P)-bd_dom_sf"/>
</dbReference>
<dbReference type="GO" id="GO:0005737">
    <property type="term" value="C:cytoplasm"/>
    <property type="evidence" value="ECO:0007669"/>
    <property type="project" value="TreeGrafter"/>
</dbReference>
<name>A0A698XL95_TALPI</name>
<dbReference type="Proteomes" id="UP000053095">
    <property type="component" value="Unassembled WGS sequence"/>
</dbReference>
<dbReference type="SUPFAM" id="SSF51735">
    <property type="entry name" value="NAD(P)-binding Rossmann-fold domains"/>
    <property type="match status" value="1"/>
</dbReference>
<organism evidence="2 3">
    <name type="scientific">Talaromyces pinophilus</name>
    <name type="common">Penicillium pinophilum</name>
    <dbReference type="NCBI Taxonomy" id="128442"/>
    <lineage>
        <taxon>Eukaryota</taxon>
        <taxon>Fungi</taxon>
        <taxon>Dikarya</taxon>
        <taxon>Ascomycota</taxon>
        <taxon>Pezizomycotina</taxon>
        <taxon>Eurotiomycetes</taxon>
        <taxon>Eurotiomycetidae</taxon>
        <taxon>Eurotiales</taxon>
        <taxon>Trichocomaceae</taxon>
        <taxon>Talaromyces</taxon>
        <taxon>Talaromyces sect. Talaromyces</taxon>
    </lineage>
</organism>
<protein>
    <submittedName>
        <fullName evidence="2">Oxidoreductase</fullName>
    </submittedName>
</protein>
<dbReference type="EMBL" id="DF933809">
    <property type="protein sequence ID" value="GAM33750.1"/>
    <property type="molecule type" value="Genomic_DNA"/>
</dbReference>
<dbReference type="InterPro" id="IPR001509">
    <property type="entry name" value="Epimerase_deHydtase"/>
</dbReference>
<dbReference type="InterPro" id="IPR051783">
    <property type="entry name" value="NAD(P)-dependent_oxidoreduct"/>
</dbReference>